<dbReference type="EMBL" id="MVBN01000019">
    <property type="protein sequence ID" value="OOK63482.1"/>
    <property type="molecule type" value="Genomic_DNA"/>
</dbReference>
<feature type="compositionally biased region" description="Basic and acidic residues" evidence="1">
    <location>
        <begin position="23"/>
        <end position="39"/>
    </location>
</feature>
<dbReference type="Proteomes" id="UP000188532">
    <property type="component" value="Unassembled WGS sequence"/>
</dbReference>
<evidence type="ECO:0000256" key="1">
    <source>
        <dbReference type="SAM" id="MobiDB-lite"/>
    </source>
</evidence>
<protein>
    <submittedName>
        <fullName evidence="2">Uncharacterized protein</fullName>
    </submittedName>
</protein>
<sequence length="59" mass="6938">MDIPGRDQLEQALQNADWPSSRRKVDEHRHRRSQLDDKSRLRAELEALVNEANESELAR</sequence>
<reference evidence="2 3" key="1">
    <citation type="submission" date="2017-02" db="EMBL/GenBank/DDBJ databases">
        <title>Complete genome sequences of Mycobacterium kansasii strains isolated from rhesus macaques.</title>
        <authorList>
            <person name="Panda A."/>
            <person name="Nagaraj S."/>
            <person name="Zhao X."/>
            <person name="Tettelin H."/>
            <person name="Detolla L.J."/>
        </authorList>
    </citation>
    <scope>NUCLEOTIDE SEQUENCE [LARGE SCALE GENOMIC DNA]</scope>
    <source>
        <strain evidence="2 3">11-3469</strain>
    </source>
</reference>
<name>A0A1V3W9D4_MYCKA</name>
<dbReference type="AlphaFoldDB" id="A0A1V3W9D4"/>
<evidence type="ECO:0000313" key="2">
    <source>
        <dbReference type="EMBL" id="OOK63482.1"/>
    </source>
</evidence>
<gene>
    <name evidence="2" type="ORF">BZL29_8511</name>
</gene>
<organism evidence="2 3">
    <name type="scientific">Mycobacterium kansasii</name>
    <dbReference type="NCBI Taxonomy" id="1768"/>
    <lineage>
        <taxon>Bacteria</taxon>
        <taxon>Bacillati</taxon>
        <taxon>Actinomycetota</taxon>
        <taxon>Actinomycetes</taxon>
        <taxon>Mycobacteriales</taxon>
        <taxon>Mycobacteriaceae</taxon>
        <taxon>Mycobacterium</taxon>
    </lineage>
</organism>
<accession>A0A1V3W9D4</accession>
<comment type="caution">
    <text evidence="2">The sequence shown here is derived from an EMBL/GenBank/DDBJ whole genome shotgun (WGS) entry which is preliminary data.</text>
</comment>
<feature type="region of interest" description="Disordered" evidence="1">
    <location>
        <begin position="1"/>
        <end position="39"/>
    </location>
</feature>
<proteinExistence type="predicted"/>
<evidence type="ECO:0000313" key="3">
    <source>
        <dbReference type="Proteomes" id="UP000188532"/>
    </source>
</evidence>